<dbReference type="EMBL" id="JXTB01000378">
    <property type="protein sequence ID" value="PON43047.1"/>
    <property type="molecule type" value="Genomic_DNA"/>
</dbReference>
<dbReference type="SUPFAM" id="SSF50685">
    <property type="entry name" value="Barwin-like endoglucanases"/>
    <property type="match status" value="1"/>
</dbReference>
<name>A0A2P5B2M2_PARAD</name>
<comment type="similarity">
    <text evidence="2">Belongs to the kiwellin family.</text>
</comment>
<dbReference type="InterPro" id="IPR039271">
    <property type="entry name" value="Kiwellin-like"/>
</dbReference>
<comment type="caution">
    <text evidence="5">The sequence shown here is derived from an EMBL/GenBank/DDBJ whole genome shotgun (WGS) entry which is preliminary data.</text>
</comment>
<dbReference type="CDD" id="cd22270">
    <property type="entry name" value="DPBB_kiwellin-like"/>
    <property type="match status" value="1"/>
</dbReference>
<reference evidence="6" key="1">
    <citation type="submission" date="2016-06" db="EMBL/GenBank/DDBJ databases">
        <title>Parallel loss of symbiosis genes in relatives of nitrogen-fixing non-legume Parasponia.</title>
        <authorList>
            <person name="Van Velzen R."/>
            <person name="Holmer R."/>
            <person name="Bu F."/>
            <person name="Rutten L."/>
            <person name="Van Zeijl A."/>
            <person name="Liu W."/>
            <person name="Santuari L."/>
            <person name="Cao Q."/>
            <person name="Sharma T."/>
            <person name="Shen D."/>
            <person name="Roswanjaya Y."/>
            <person name="Wardhani T."/>
            <person name="Kalhor M.S."/>
            <person name="Jansen J."/>
            <person name="Van den Hoogen J."/>
            <person name="Gungor B."/>
            <person name="Hartog M."/>
            <person name="Hontelez J."/>
            <person name="Verver J."/>
            <person name="Yang W.-C."/>
            <person name="Schijlen E."/>
            <person name="Repin R."/>
            <person name="Schilthuizen M."/>
            <person name="Schranz E."/>
            <person name="Heidstra R."/>
            <person name="Miyata K."/>
            <person name="Fedorova E."/>
            <person name="Kohlen W."/>
            <person name="Bisseling T."/>
            <person name="Smit S."/>
            <person name="Geurts R."/>
        </authorList>
    </citation>
    <scope>NUCLEOTIDE SEQUENCE [LARGE SCALE GENOMIC DNA]</scope>
    <source>
        <strain evidence="6">cv. WU1-14</strain>
    </source>
</reference>
<dbReference type="Gene3D" id="2.40.40.10">
    <property type="entry name" value="RlpA-like domain"/>
    <property type="match status" value="1"/>
</dbReference>
<dbReference type="PANTHER" id="PTHR33191:SF58">
    <property type="entry name" value="RIPENING-RELATED PROTEIN 1"/>
    <property type="match status" value="1"/>
</dbReference>
<evidence type="ECO:0000256" key="2">
    <source>
        <dbReference type="ARBA" id="ARBA00005592"/>
    </source>
</evidence>
<evidence type="ECO:0000256" key="4">
    <source>
        <dbReference type="ARBA" id="ARBA00022729"/>
    </source>
</evidence>
<dbReference type="GO" id="GO:0005576">
    <property type="term" value="C:extracellular region"/>
    <property type="evidence" value="ECO:0007669"/>
    <property type="project" value="UniProtKB-SubCell"/>
</dbReference>
<protein>
    <submittedName>
        <fullName evidence="5">RlpA-like double-psi beta-barrel domain containing protein</fullName>
    </submittedName>
</protein>
<dbReference type="Pfam" id="PF24300">
    <property type="entry name" value="KWL1"/>
    <property type="match status" value="1"/>
</dbReference>
<dbReference type="Proteomes" id="UP000237105">
    <property type="component" value="Unassembled WGS sequence"/>
</dbReference>
<evidence type="ECO:0000313" key="6">
    <source>
        <dbReference type="Proteomes" id="UP000237105"/>
    </source>
</evidence>
<dbReference type="AlphaFoldDB" id="A0A2P5B2M2"/>
<dbReference type="PANTHER" id="PTHR33191">
    <property type="entry name" value="RIPENING-RELATED PROTEIN 2-RELATED"/>
    <property type="match status" value="1"/>
</dbReference>
<dbReference type="STRING" id="3476.A0A2P5B2M2"/>
<sequence length="105" mass="11501">MDDDDPSECDNSYYSDDTPVVTLSTGWYSGGSRCHNNTTISANGRSVVAMVVDECDSTEGCDADHDYQPPCANNIVNASKAVWKALGVSRDDWLGYYVVRCFIIC</sequence>
<keyword evidence="4" id="KW-0732">Signal</keyword>
<evidence type="ECO:0000256" key="3">
    <source>
        <dbReference type="ARBA" id="ARBA00022525"/>
    </source>
</evidence>
<dbReference type="OrthoDB" id="406505at2759"/>
<accession>A0A2P5B2M2</accession>
<evidence type="ECO:0000256" key="1">
    <source>
        <dbReference type="ARBA" id="ARBA00004613"/>
    </source>
</evidence>
<proteinExistence type="inferred from homology"/>
<evidence type="ECO:0000313" key="5">
    <source>
        <dbReference type="EMBL" id="PON43047.1"/>
    </source>
</evidence>
<dbReference type="InterPro" id="IPR036908">
    <property type="entry name" value="RlpA-like_sf"/>
</dbReference>
<keyword evidence="6" id="KW-1185">Reference proteome</keyword>
<keyword evidence="3" id="KW-0964">Secreted</keyword>
<gene>
    <name evidence="5" type="ORF">PanWU01x14_277030</name>
</gene>
<organism evidence="5 6">
    <name type="scientific">Parasponia andersonii</name>
    <name type="common">Sponia andersonii</name>
    <dbReference type="NCBI Taxonomy" id="3476"/>
    <lineage>
        <taxon>Eukaryota</taxon>
        <taxon>Viridiplantae</taxon>
        <taxon>Streptophyta</taxon>
        <taxon>Embryophyta</taxon>
        <taxon>Tracheophyta</taxon>
        <taxon>Spermatophyta</taxon>
        <taxon>Magnoliopsida</taxon>
        <taxon>eudicotyledons</taxon>
        <taxon>Gunneridae</taxon>
        <taxon>Pentapetalae</taxon>
        <taxon>rosids</taxon>
        <taxon>fabids</taxon>
        <taxon>Rosales</taxon>
        <taxon>Cannabaceae</taxon>
        <taxon>Parasponia</taxon>
    </lineage>
</organism>
<comment type="subcellular location">
    <subcellularLocation>
        <location evidence="1">Secreted</location>
    </subcellularLocation>
</comment>